<accession>A0A840XJ52</accession>
<dbReference type="EMBL" id="JACIJE010000001">
    <property type="protein sequence ID" value="MBB5688508.1"/>
    <property type="molecule type" value="Genomic_DNA"/>
</dbReference>
<reference evidence="1 2" key="1">
    <citation type="submission" date="2020-08" db="EMBL/GenBank/DDBJ databases">
        <title>Genomic Encyclopedia of Type Strains, Phase IV (KMG-IV): sequencing the most valuable type-strain genomes for metagenomic binning, comparative biology and taxonomic classification.</title>
        <authorList>
            <person name="Goeker M."/>
        </authorList>
    </citation>
    <scope>NUCLEOTIDE SEQUENCE [LARGE SCALE GENOMIC DNA]</scope>
    <source>
        <strain evidence="1 2">DSM 25895</strain>
    </source>
</reference>
<evidence type="ECO:0000313" key="2">
    <source>
        <dbReference type="Proteomes" id="UP000562254"/>
    </source>
</evidence>
<comment type="caution">
    <text evidence="1">The sequence shown here is derived from an EMBL/GenBank/DDBJ whole genome shotgun (WGS) entry which is preliminary data.</text>
</comment>
<proteinExistence type="predicted"/>
<dbReference type="RefSeq" id="WP_184481160.1">
    <property type="nucleotide sequence ID" value="NZ_JACIJE010000001.1"/>
</dbReference>
<name>A0A840XJ52_9PROT</name>
<evidence type="ECO:0000313" key="1">
    <source>
        <dbReference type="EMBL" id="MBB5688508.1"/>
    </source>
</evidence>
<organism evidence="1 2">
    <name type="scientific">Neoroseomonas alkaliterrae</name>
    <dbReference type="NCBI Taxonomy" id="1452450"/>
    <lineage>
        <taxon>Bacteria</taxon>
        <taxon>Pseudomonadati</taxon>
        <taxon>Pseudomonadota</taxon>
        <taxon>Alphaproteobacteria</taxon>
        <taxon>Acetobacterales</taxon>
        <taxon>Acetobacteraceae</taxon>
        <taxon>Neoroseomonas</taxon>
    </lineage>
</organism>
<keyword evidence="2" id="KW-1185">Reference proteome</keyword>
<protein>
    <recommendedName>
        <fullName evidence="3">EAL domain-containing protein</fullName>
    </recommendedName>
</protein>
<dbReference type="AlphaFoldDB" id="A0A840XJ52"/>
<sequence length="393" mass="40524">MNLAEVPVLGALGPPVGGGAAVALAGLVREAVAAGVERRVLLFQPARLSPARRRAPQAAMLRDAWEGLRRSSRTRVFDLPRGALVALEAPPGHHLAEARETLAAMLDPAEAGAAVALLRLPEEAAAVLAAVEDALGLTAAARAAAPAPAGRAPDGEAIAAAERALAAADLGAFLRHRRVCRLVPGGGAPEPLWEDLRLSLPDLRDALLPGCDLAAAPALWRRLRRTLDRRLLAGLARAEAMRGRGPLSVALALDSVTSPEFLRLDALWPAALRGALTVAIAPQEAAADPAGFAFARAFLAARGHRLMLDAEGPAAVLAIPASRAGAGLARLRWSGALPPLGSPAAEALRAALPAAPEAVVLAGVDRPAAIAWGWEMGITLFQGRLIESRRPPG</sequence>
<gene>
    <name evidence="1" type="ORF">FHS88_000618</name>
</gene>
<evidence type="ECO:0008006" key="3">
    <source>
        <dbReference type="Google" id="ProtNLM"/>
    </source>
</evidence>
<dbReference type="Proteomes" id="UP000562254">
    <property type="component" value="Unassembled WGS sequence"/>
</dbReference>